<evidence type="ECO:0000256" key="3">
    <source>
        <dbReference type="ARBA" id="ARBA00023125"/>
    </source>
</evidence>
<evidence type="ECO:0000256" key="4">
    <source>
        <dbReference type="ARBA" id="ARBA00023163"/>
    </source>
</evidence>
<dbReference type="SUPFAM" id="SSF46785">
    <property type="entry name" value="Winged helix' DNA-binding domain"/>
    <property type="match status" value="1"/>
</dbReference>
<dbReference type="InterPro" id="IPR050950">
    <property type="entry name" value="HTH-type_LysR_regulators"/>
</dbReference>
<dbReference type="FunFam" id="1.10.10.10:FF:000001">
    <property type="entry name" value="LysR family transcriptional regulator"/>
    <property type="match status" value="1"/>
</dbReference>
<dbReference type="RefSeq" id="WP_150488815.1">
    <property type="nucleotide sequence ID" value="NZ_BMUV01000010.1"/>
</dbReference>
<dbReference type="PROSITE" id="PS50931">
    <property type="entry name" value="HTH_LYSR"/>
    <property type="match status" value="1"/>
</dbReference>
<dbReference type="InterPro" id="IPR000847">
    <property type="entry name" value="LysR_HTH_N"/>
</dbReference>
<dbReference type="Proteomes" id="UP000326178">
    <property type="component" value="Chromosome"/>
</dbReference>
<accession>A0A5J6FF19</accession>
<dbReference type="PANTHER" id="PTHR30419:SF24">
    <property type="entry name" value="HTH-TYPE TRANSCRIPTIONAL REGULATOR CZCR"/>
    <property type="match status" value="1"/>
</dbReference>
<dbReference type="CDD" id="cd05466">
    <property type="entry name" value="PBP2_LTTR_substrate"/>
    <property type="match status" value="1"/>
</dbReference>
<dbReference type="GO" id="GO:0003677">
    <property type="term" value="F:DNA binding"/>
    <property type="evidence" value="ECO:0007669"/>
    <property type="project" value="UniProtKB-KW"/>
</dbReference>
<dbReference type="InterPro" id="IPR036390">
    <property type="entry name" value="WH_DNA-bd_sf"/>
</dbReference>
<keyword evidence="3" id="KW-0238">DNA-binding</keyword>
<evidence type="ECO:0000256" key="1">
    <source>
        <dbReference type="ARBA" id="ARBA00009437"/>
    </source>
</evidence>
<proteinExistence type="inferred from homology"/>
<comment type="similarity">
    <text evidence="1">Belongs to the LysR transcriptional regulatory family.</text>
</comment>
<dbReference type="OrthoDB" id="3461141at2"/>
<feature type="region of interest" description="Disordered" evidence="5">
    <location>
        <begin position="291"/>
        <end position="348"/>
    </location>
</feature>
<dbReference type="Pfam" id="PF03466">
    <property type="entry name" value="LysR_substrate"/>
    <property type="match status" value="1"/>
</dbReference>
<dbReference type="Pfam" id="PF00126">
    <property type="entry name" value="HTH_1"/>
    <property type="match status" value="1"/>
</dbReference>
<feature type="domain" description="HTH lysR-type" evidence="6">
    <location>
        <begin position="1"/>
        <end position="58"/>
    </location>
</feature>
<protein>
    <submittedName>
        <fullName evidence="7">LysR family transcriptional regulator</fullName>
    </submittedName>
</protein>
<keyword evidence="8" id="KW-1185">Reference proteome</keyword>
<keyword evidence="4" id="KW-0804">Transcription</keyword>
<gene>
    <name evidence="7" type="ORF">CP967_17265</name>
</gene>
<keyword evidence="2" id="KW-0805">Transcription regulation</keyword>
<dbReference type="PANTHER" id="PTHR30419">
    <property type="entry name" value="HTH-TYPE TRANSCRIPTIONAL REGULATOR YBHD"/>
    <property type="match status" value="1"/>
</dbReference>
<evidence type="ECO:0000313" key="7">
    <source>
        <dbReference type="EMBL" id="QEU73510.1"/>
    </source>
</evidence>
<dbReference type="PRINTS" id="PR00039">
    <property type="entry name" value="HTHLYSR"/>
</dbReference>
<dbReference type="AlphaFoldDB" id="A0A5J6FF19"/>
<dbReference type="Gene3D" id="3.40.190.290">
    <property type="match status" value="1"/>
</dbReference>
<dbReference type="InterPro" id="IPR036388">
    <property type="entry name" value="WH-like_DNA-bd_sf"/>
</dbReference>
<dbReference type="InterPro" id="IPR005119">
    <property type="entry name" value="LysR_subst-bd"/>
</dbReference>
<dbReference type="GO" id="GO:0003700">
    <property type="term" value="F:DNA-binding transcription factor activity"/>
    <property type="evidence" value="ECO:0007669"/>
    <property type="project" value="InterPro"/>
</dbReference>
<dbReference type="GO" id="GO:0005829">
    <property type="term" value="C:cytosol"/>
    <property type="evidence" value="ECO:0007669"/>
    <property type="project" value="TreeGrafter"/>
</dbReference>
<name>A0A5J6FF19_9ACTN</name>
<dbReference type="Gene3D" id="1.10.10.10">
    <property type="entry name" value="Winged helix-like DNA-binding domain superfamily/Winged helix DNA-binding domain"/>
    <property type="match status" value="1"/>
</dbReference>
<evidence type="ECO:0000313" key="8">
    <source>
        <dbReference type="Proteomes" id="UP000326178"/>
    </source>
</evidence>
<evidence type="ECO:0000259" key="6">
    <source>
        <dbReference type="PROSITE" id="PS50931"/>
    </source>
</evidence>
<evidence type="ECO:0000256" key="5">
    <source>
        <dbReference type="SAM" id="MobiDB-lite"/>
    </source>
</evidence>
<reference evidence="7 8" key="1">
    <citation type="submission" date="2017-09" db="EMBL/GenBank/DDBJ databases">
        <authorList>
            <person name="Lee N."/>
            <person name="Cho B.-K."/>
        </authorList>
    </citation>
    <scope>NUCLEOTIDE SEQUENCE [LARGE SCALE GENOMIC DNA]</scope>
    <source>
        <strain evidence="7 8">ATCC 12769</strain>
    </source>
</reference>
<organism evidence="7 8">
    <name type="scientific">Streptomyces nitrosporeus</name>
    <dbReference type="NCBI Taxonomy" id="28894"/>
    <lineage>
        <taxon>Bacteria</taxon>
        <taxon>Bacillati</taxon>
        <taxon>Actinomycetota</taxon>
        <taxon>Actinomycetes</taxon>
        <taxon>Kitasatosporales</taxon>
        <taxon>Streptomycetaceae</taxon>
        <taxon>Streptomyces</taxon>
    </lineage>
</organism>
<dbReference type="EMBL" id="CP023702">
    <property type="protein sequence ID" value="QEU73510.1"/>
    <property type="molecule type" value="Genomic_DNA"/>
</dbReference>
<dbReference type="SUPFAM" id="SSF53850">
    <property type="entry name" value="Periplasmic binding protein-like II"/>
    <property type="match status" value="1"/>
</dbReference>
<dbReference type="KEGG" id="snk:CP967_17265"/>
<sequence length="348" mass="36840">MKISQCTAFVAIADTGSFTLAAKALSISQSAVSHAISSLEKNLGVSLMKRSRSGVEFTEIGQRVLEHARTVVHGAEQIRQEAEALRSHRSGTLRIGTSQSFAASLLPRLLTEFCASWPDIGIELHEGTDQEIAEWLGGYTIDVGVVALPKENLSTVPLLQDEMYAVLPPEHALAGRRALGMEELADESFVMPVSGVETMLRTVFRVIGREPRIAYRAHDVNSLLSMVAEGLGITVVPALALPSVLPHPQLRVIPFAPSLTRRLGIGVRTAARCTPAAEAFVATARSLARDGVWSRSSERGRGADAGGRAAPQNPWRQGDPGSVPAGPGAGVRTAPSRSSACPAMASAS</sequence>
<evidence type="ECO:0000256" key="2">
    <source>
        <dbReference type="ARBA" id="ARBA00023015"/>
    </source>
</evidence>